<keyword evidence="3" id="KW-1185">Reference proteome</keyword>
<sequence>MSRNTSASGSSREQYTSYSQQPASSPLDTTSGRSNSESSTGRRQRHRGGVSAGQHQDVPSSRSSVAPTVGSSGSARKEEVGGGGSGSAAAAAAAGYSYGYGSGSGSGSGSGGASTSSGSGTGGLGLTERNVRRTSDFYEYERQQRDKADESGAERTREAALQARLAEFSGKISGERK</sequence>
<dbReference type="AlphaFoldDB" id="A0AAN6VTK9"/>
<feature type="compositionally biased region" description="Polar residues" evidence="1">
    <location>
        <begin position="1"/>
        <end position="41"/>
    </location>
</feature>
<accession>A0AAN6VTK9</accession>
<gene>
    <name evidence="2" type="ORF">C8A00DRAFT_30494</name>
</gene>
<organism evidence="2 3">
    <name type="scientific">Chaetomidium leptoderma</name>
    <dbReference type="NCBI Taxonomy" id="669021"/>
    <lineage>
        <taxon>Eukaryota</taxon>
        <taxon>Fungi</taxon>
        <taxon>Dikarya</taxon>
        <taxon>Ascomycota</taxon>
        <taxon>Pezizomycotina</taxon>
        <taxon>Sordariomycetes</taxon>
        <taxon>Sordariomycetidae</taxon>
        <taxon>Sordariales</taxon>
        <taxon>Chaetomiaceae</taxon>
        <taxon>Chaetomidium</taxon>
    </lineage>
</organism>
<evidence type="ECO:0000256" key="1">
    <source>
        <dbReference type="SAM" id="MobiDB-lite"/>
    </source>
</evidence>
<reference evidence="2" key="2">
    <citation type="submission" date="2023-05" db="EMBL/GenBank/DDBJ databases">
        <authorList>
            <consortium name="Lawrence Berkeley National Laboratory"/>
            <person name="Steindorff A."/>
            <person name="Hensen N."/>
            <person name="Bonometti L."/>
            <person name="Westerberg I."/>
            <person name="Brannstrom I.O."/>
            <person name="Guillou S."/>
            <person name="Cros-Aarteil S."/>
            <person name="Calhoun S."/>
            <person name="Haridas S."/>
            <person name="Kuo A."/>
            <person name="Mondo S."/>
            <person name="Pangilinan J."/>
            <person name="Riley R."/>
            <person name="Labutti K."/>
            <person name="Andreopoulos B."/>
            <person name="Lipzen A."/>
            <person name="Chen C."/>
            <person name="Yanf M."/>
            <person name="Daum C."/>
            <person name="Ng V."/>
            <person name="Clum A."/>
            <person name="Ohm R."/>
            <person name="Martin F."/>
            <person name="Silar P."/>
            <person name="Natvig D."/>
            <person name="Lalanne C."/>
            <person name="Gautier V."/>
            <person name="Ament-Velasquez S.L."/>
            <person name="Kruys A."/>
            <person name="Hutchinson M.I."/>
            <person name="Powell A.J."/>
            <person name="Barry K."/>
            <person name="Miller A.N."/>
            <person name="Grigoriev I.V."/>
            <person name="Debuchy R."/>
            <person name="Gladieux P."/>
            <person name="Thoren M.H."/>
            <person name="Johannesson H."/>
        </authorList>
    </citation>
    <scope>NUCLEOTIDE SEQUENCE</scope>
    <source>
        <strain evidence="2">CBS 538.74</strain>
    </source>
</reference>
<feature type="compositionally biased region" description="Polar residues" evidence="1">
    <location>
        <begin position="53"/>
        <end position="74"/>
    </location>
</feature>
<feature type="compositionally biased region" description="Basic and acidic residues" evidence="1">
    <location>
        <begin position="129"/>
        <end position="158"/>
    </location>
</feature>
<proteinExistence type="predicted"/>
<feature type="compositionally biased region" description="Gly residues" evidence="1">
    <location>
        <begin position="98"/>
        <end position="112"/>
    </location>
</feature>
<dbReference type="Proteomes" id="UP001302745">
    <property type="component" value="Unassembled WGS sequence"/>
</dbReference>
<dbReference type="EMBL" id="MU856864">
    <property type="protein sequence ID" value="KAK4156641.1"/>
    <property type="molecule type" value="Genomic_DNA"/>
</dbReference>
<feature type="region of interest" description="Disordered" evidence="1">
    <location>
        <begin position="1"/>
        <end position="177"/>
    </location>
</feature>
<reference evidence="2" key="1">
    <citation type="journal article" date="2023" name="Mol. Phylogenet. Evol.">
        <title>Genome-scale phylogeny and comparative genomics of the fungal order Sordariales.</title>
        <authorList>
            <person name="Hensen N."/>
            <person name="Bonometti L."/>
            <person name="Westerberg I."/>
            <person name="Brannstrom I.O."/>
            <person name="Guillou S."/>
            <person name="Cros-Aarteil S."/>
            <person name="Calhoun S."/>
            <person name="Haridas S."/>
            <person name="Kuo A."/>
            <person name="Mondo S."/>
            <person name="Pangilinan J."/>
            <person name="Riley R."/>
            <person name="LaButti K."/>
            <person name="Andreopoulos B."/>
            <person name="Lipzen A."/>
            <person name="Chen C."/>
            <person name="Yan M."/>
            <person name="Daum C."/>
            <person name="Ng V."/>
            <person name="Clum A."/>
            <person name="Steindorff A."/>
            <person name="Ohm R.A."/>
            <person name="Martin F."/>
            <person name="Silar P."/>
            <person name="Natvig D.O."/>
            <person name="Lalanne C."/>
            <person name="Gautier V."/>
            <person name="Ament-Velasquez S.L."/>
            <person name="Kruys A."/>
            <person name="Hutchinson M.I."/>
            <person name="Powell A.J."/>
            <person name="Barry K."/>
            <person name="Miller A.N."/>
            <person name="Grigoriev I.V."/>
            <person name="Debuchy R."/>
            <person name="Gladieux P."/>
            <person name="Hiltunen Thoren M."/>
            <person name="Johannesson H."/>
        </authorList>
    </citation>
    <scope>NUCLEOTIDE SEQUENCE</scope>
    <source>
        <strain evidence="2">CBS 538.74</strain>
    </source>
</reference>
<name>A0AAN6VTK9_9PEZI</name>
<evidence type="ECO:0000313" key="2">
    <source>
        <dbReference type="EMBL" id="KAK4156641.1"/>
    </source>
</evidence>
<evidence type="ECO:0000313" key="3">
    <source>
        <dbReference type="Proteomes" id="UP001302745"/>
    </source>
</evidence>
<comment type="caution">
    <text evidence="2">The sequence shown here is derived from an EMBL/GenBank/DDBJ whole genome shotgun (WGS) entry which is preliminary data.</text>
</comment>
<protein>
    <submittedName>
        <fullName evidence="2">Uncharacterized protein</fullName>
    </submittedName>
</protein>
<feature type="compositionally biased region" description="Low complexity" evidence="1">
    <location>
        <begin position="87"/>
        <end position="97"/>
    </location>
</feature>